<evidence type="ECO:0000313" key="7">
    <source>
        <dbReference type="EMBL" id="ACV09639.1"/>
    </source>
</evidence>
<dbReference type="HOGENOM" id="CLU_025854_0_2_11"/>
<dbReference type="InterPro" id="IPR029063">
    <property type="entry name" value="SAM-dependent_MTases_sf"/>
</dbReference>
<evidence type="ECO:0000256" key="1">
    <source>
        <dbReference type="ARBA" id="ARBA00001541"/>
    </source>
</evidence>
<proteinExistence type="predicted"/>
<protein>
    <recommendedName>
        <fullName evidence="2">protein-glutamate O-methyltransferase</fullName>
        <ecNumber evidence="2">2.1.1.80</ecNumber>
    </recommendedName>
</protein>
<evidence type="ECO:0000256" key="4">
    <source>
        <dbReference type="ARBA" id="ARBA00022679"/>
    </source>
</evidence>
<name>C7R0H5_JONDD</name>
<dbReference type="SUPFAM" id="SSF47757">
    <property type="entry name" value="Chemotaxis receptor methyltransferase CheR, N-terminal domain"/>
    <property type="match status" value="1"/>
</dbReference>
<dbReference type="PROSITE" id="PS50123">
    <property type="entry name" value="CHER"/>
    <property type="match status" value="1"/>
</dbReference>
<dbReference type="CDD" id="cd02440">
    <property type="entry name" value="AdoMet_MTases"/>
    <property type="match status" value="1"/>
</dbReference>
<evidence type="ECO:0000256" key="2">
    <source>
        <dbReference type="ARBA" id="ARBA00012534"/>
    </source>
</evidence>
<dbReference type="InterPro" id="IPR000780">
    <property type="entry name" value="CheR_MeTrfase"/>
</dbReference>
<comment type="catalytic activity">
    <reaction evidence="1">
        <text>L-glutamyl-[protein] + S-adenosyl-L-methionine = [protein]-L-glutamate 5-O-methyl ester + S-adenosyl-L-homocysteine</text>
        <dbReference type="Rhea" id="RHEA:24452"/>
        <dbReference type="Rhea" id="RHEA-COMP:10208"/>
        <dbReference type="Rhea" id="RHEA-COMP:10311"/>
        <dbReference type="ChEBI" id="CHEBI:29973"/>
        <dbReference type="ChEBI" id="CHEBI:57856"/>
        <dbReference type="ChEBI" id="CHEBI:59789"/>
        <dbReference type="ChEBI" id="CHEBI:82795"/>
        <dbReference type="EC" id="2.1.1.80"/>
    </reaction>
</comment>
<dbReference type="OrthoDB" id="9816309at2"/>
<sequence>MTLTQESFSFVATLVRTKSAINLAPGKEYLVESRLTPIARSHGKTVEQYLAEQRSRLSHSEAERIVEALTTNETSWFRDNQPFTALTDHILPDLKAQRGMLGTLKVWSAACSTGQEPYSIAMVLTDWFTAQSGPKPITEIIATDLNQEVLGKAQRGRYSQLEVNRGLPATHLVRHFERDGAEWALSKDIRSMVRFTRHNLLDHPPMGGPFDVVFLRNVLIYFDVQVKRDVLAKVRKVLKPGGYLILGAAETTVGVDDSWTRVQVGRSSIYQNTVGK</sequence>
<gene>
    <name evidence="7" type="ordered locus">Jden_2001</name>
</gene>
<dbReference type="KEGG" id="jde:Jden_2001"/>
<dbReference type="GO" id="GO:0008983">
    <property type="term" value="F:protein-glutamate O-methyltransferase activity"/>
    <property type="evidence" value="ECO:0007669"/>
    <property type="project" value="UniProtKB-EC"/>
</dbReference>
<dbReference type="Pfam" id="PF03705">
    <property type="entry name" value="CheR_N"/>
    <property type="match status" value="1"/>
</dbReference>
<dbReference type="STRING" id="471856.Jden_2001"/>
<dbReference type="EC" id="2.1.1.80" evidence="2"/>
<dbReference type="SUPFAM" id="SSF53335">
    <property type="entry name" value="S-adenosyl-L-methionine-dependent methyltransferases"/>
    <property type="match status" value="1"/>
</dbReference>
<evidence type="ECO:0000259" key="6">
    <source>
        <dbReference type="PROSITE" id="PS50123"/>
    </source>
</evidence>
<dbReference type="Gene3D" id="3.40.50.150">
    <property type="entry name" value="Vaccinia Virus protein VP39"/>
    <property type="match status" value="1"/>
</dbReference>
<dbReference type="eggNOG" id="COG1352">
    <property type="taxonomic scope" value="Bacteria"/>
</dbReference>
<evidence type="ECO:0000256" key="3">
    <source>
        <dbReference type="ARBA" id="ARBA00022603"/>
    </source>
</evidence>
<dbReference type="RefSeq" id="WP_015772267.1">
    <property type="nucleotide sequence ID" value="NC_013174.1"/>
</dbReference>
<dbReference type="GO" id="GO:0032259">
    <property type="term" value="P:methylation"/>
    <property type="evidence" value="ECO:0007669"/>
    <property type="project" value="UniProtKB-KW"/>
</dbReference>
<dbReference type="SMART" id="SM00138">
    <property type="entry name" value="MeTrc"/>
    <property type="match status" value="1"/>
</dbReference>
<dbReference type="Pfam" id="PF01739">
    <property type="entry name" value="CheR"/>
    <property type="match status" value="1"/>
</dbReference>
<keyword evidence="4 7" id="KW-0808">Transferase</keyword>
<dbReference type="InterPro" id="IPR022642">
    <property type="entry name" value="CheR_C"/>
</dbReference>
<evidence type="ECO:0000256" key="5">
    <source>
        <dbReference type="ARBA" id="ARBA00022691"/>
    </source>
</evidence>
<feature type="domain" description="CheR-type methyltransferase" evidence="6">
    <location>
        <begin position="1"/>
        <end position="275"/>
    </location>
</feature>
<dbReference type="AlphaFoldDB" id="C7R0H5"/>
<dbReference type="EMBL" id="CP001706">
    <property type="protein sequence ID" value="ACV09639.1"/>
    <property type="molecule type" value="Genomic_DNA"/>
</dbReference>
<keyword evidence="5" id="KW-0949">S-adenosyl-L-methionine</keyword>
<reference evidence="7 8" key="1">
    <citation type="journal article" date="2009" name="Stand. Genomic Sci.">
        <title>Complete genome sequence of Jonesia denitrificans type strain (Prevot 55134).</title>
        <authorList>
            <person name="Pukall R."/>
            <person name="Gehrich-Schroter G."/>
            <person name="Lapidus A."/>
            <person name="Nolan M."/>
            <person name="Glavina Del Rio T."/>
            <person name="Lucas S."/>
            <person name="Chen F."/>
            <person name="Tice H."/>
            <person name="Pitluck S."/>
            <person name="Cheng J.F."/>
            <person name="Copeland A."/>
            <person name="Saunders E."/>
            <person name="Brettin T."/>
            <person name="Detter J.C."/>
            <person name="Bruce D."/>
            <person name="Goodwin L."/>
            <person name="Pati A."/>
            <person name="Ivanova N."/>
            <person name="Mavromatis K."/>
            <person name="Ovchinnikova G."/>
            <person name="Chen A."/>
            <person name="Palaniappan K."/>
            <person name="Land M."/>
            <person name="Hauser L."/>
            <person name="Chang Y.J."/>
            <person name="Jeffries C.D."/>
            <person name="Chain P."/>
            <person name="Goker M."/>
            <person name="Bristow J."/>
            <person name="Eisen J.A."/>
            <person name="Markowitz V."/>
            <person name="Hugenholtz P."/>
            <person name="Kyrpides N.C."/>
            <person name="Klenk H.P."/>
            <person name="Han C."/>
        </authorList>
    </citation>
    <scope>NUCLEOTIDE SEQUENCE [LARGE SCALE GENOMIC DNA]</scope>
    <source>
        <strain evidence="8">ATCC 14870 / DSM 20603 / BCRC 15368 / CIP 55.134 / JCM 11481 / NBRC 15587 / NCTC 10816 / Prevot 55134</strain>
    </source>
</reference>
<dbReference type="PRINTS" id="PR00996">
    <property type="entry name" value="CHERMTFRASE"/>
</dbReference>
<accession>C7R0H5</accession>
<dbReference type="Proteomes" id="UP000000628">
    <property type="component" value="Chromosome"/>
</dbReference>
<dbReference type="Gene3D" id="1.10.155.10">
    <property type="entry name" value="Chemotaxis receptor methyltransferase CheR, N-terminal domain"/>
    <property type="match status" value="1"/>
</dbReference>
<keyword evidence="8" id="KW-1185">Reference proteome</keyword>
<evidence type="ECO:0000313" key="8">
    <source>
        <dbReference type="Proteomes" id="UP000000628"/>
    </source>
</evidence>
<dbReference type="InterPro" id="IPR050903">
    <property type="entry name" value="Bact_Chemotaxis_MeTrfase"/>
</dbReference>
<dbReference type="PANTHER" id="PTHR24422:SF21">
    <property type="entry name" value="CHEMOTAXIS PROTEIN METHYLTRANSFERASE 1"/>
    <property type="match status" value="1"/>
</dbReference>
<dbReference type="PANTHER" id="PTHR24422">
    <property type="entry name" value="CHEMOTAXIS PROTEIN METHYLTRANSFERASE"/>
    <property type="match status" value="1"/>
</dbReference>
<dbReference type="InterPro" id="IPR036804">
    <property type="entry name" value="CheR_N_sf"/>
</dbReference>
<dbReference type="InterPro" id="IPR022641">
    <property type="entry name" value="CheR_N"/>
</dbReference>
<keyword evidence="3 7" id="KW-0489">Methyltransferase</keyword>
<organism evidence="7 8">
    <name type="scientific">Jonesia denitrificans (strain ATCC 14870 / DSM 20603 / BCRC 15368 / CIP 55.134 / JCM 11481 / NBRC 15587 / NCTC 10816 / Prevot 55134)</name>
    <name type="common">Listeria denitrificans</name>
    <dbReference type="NCBI Taxonomy" id="471856"/>
    <lineage>
        <taxon>Bacteria</taxon>
        <taxon>Bacillati</taxon>
        <taxon>Actinomycetota</taxon>
        <taxon>Actinomycetes</taxon>
        <taxon>Micrococcales</taxon>
        <taxon>Jonesiaceae</taxon>
        <taxon>Jonesia</taxon>
    </lineage>
</organism>